<name>A0A5R8QGW1_9FIRM</name>
<dbReference type="InterPro" id="IPR036412">
    <property type="entry name" value="HAD-like_sf"/>
</dbReference>
<gene>
    <name evidence="1" type="ORF">FEZ08_01240</name>
</gene>
<dbReference type="InParanoid" id="A0A5R8QGW1"/>
<dbReference type="EMBL" id="VBWP01000001">
    <property type="protein sequence ID" value="TLG77269.1"/>
    <property type="molecule type" value="Genomic_DNA"/>
</dbReference>
<dbReference type="AlphaFoldDB" id="A0A5R8QGW1"/>
<dbReference type="Gene3D" id="3.40.50.1000">
    <property type="entry name" value="HAD superfamily/HAD-like"/>
    <property type="match status" value="1"/>
</dbReference>
<keyword evidence="2" id="KW-1185">Reference proteome</keyword>
<dbReference type="Proteomes" id="UP000306912">
    <property type="component" value="Unassembled WGS sequence"/>
</dbReference>
<dbReference type="NCBIfam" id="TIGR01484">
    <property type="entry name" value="HAD-SF-IIB"/>
    <property type="match status" value="1"/>
</dbReference>
<dbReference type="NCBIfam" id="TIGR00099">
    <property type="entry name" value="Cof-subfamily"/>
    <property type="match status" value="1"/>
</dbReference>
<sequence>MMFMHAKYKIAFFDIDGTLVDSYASGDTMFEKIPQSAKDAIRKLEANGIITAIATGRGKAIIQELVDALGMHSYISSNGQSLVFHGEEIHKEFVAEEKITMILDALHERIESGEVIIGYETPSGRIIADRQLSDFDKRFDKYPQINGSLNDYKHHDVYQVAIYCQDRDSISIDVPGVSAKVVAPVVLNVIPEHVSKAYAIEKMLAELGIDKSEAIAFGDELNDLEMFGAVGLPIAMGNAVPELKAAAAYVTDDVDKDGIYNACVHFNLI</sequence>
<proteinExistence type="predicted"/>
<dbReference type="GO" id="GO:0005829">
    <property type="term" value="C:cytosol"/>
    <property type="evidence" value="ECO:0007669"/>
    <property type="project" value="TreeGrafter"/>
</dbReference>
<protein>
    <submittedName>
        <fullName evidence="1">Cof-type HAD-IIB family hydrolase</fullName>
    </submittedName>
</protein>
<keyword evidence="1" id="KW-0378">Hydrolase</keyword>
<dbReference type="SFLD" id="SFLDS00003">
    <property type="entry name" value="Haloacid_Dehalogenase"/>
    <property type="match status" value="1"/>
</dbReference>
<dbReference type="InterPro" id="IPR023214">
    <property type="entry name" value="HAD_sf"/>
</dbReference>
<evidence type="ECO:0000313" key="1">
    <source>
        <dbReference type="EMBL" id="TLG77269.1"/>
    </source>
</evidence>
<dbReference type="InterPro" id="IPR006379">
    <property type="entry name" value="HAD-SF_hydro_IIB"/>
</dbReference>
<dbReference type="SUPFAM" id="SSF56784">
    <property type="entry name" value="HAD-like"/>
    <property type="match status" value="1"/>
</dbReference>
<dbReference type="PANTHER" id="PTHR10000:SF25">
    <property type="entry name" value="PHOSPHATASE YKRA-RELATED"/>
    <property type="match status" value="1"/>
</dbReference>
<reference evidence="1 2" key="1">
    <citation type="submission" date="2019-05" db="EMBL/GenBank/DDBJ databases">
        <title>Culicoidintestinum kansasii gen. nov., sp. nov. from the gastrointestinal tract of the biting midge, Culicoides sonorensis.</title>
        <authorList>
            <person name="Neupane S."/>
            <person name="Ghosh A."/>
            <person name="Gunther S."/>
            <person name="Martin K."/>
            <person name="Zurek L."/>
        </authorList>
    </citation>
    <scope>NUCLEOTIDE SEQUENCE [LARGE SCALE GENOMIC DNA]</scope>
    <source>
        <strain evidence="1 2">CS-1</strain>
    </source>
</reference>
<dbReference type="GO" id="GO:0016791">
    <property type="term" value="F:phosphatase activity"/>
    <property type="evidence" value="ECO:0007669"/>
    <property type="project" value="TreeGrafter"/>
</dbReference>
<dbReference type="Gene3D" id="3.30.1240.10">
    <property type="match status" value="1"/>
</dbReference>
<dbReference type="Pfam" id="PF08282">
    <property type="entry name" value="Hydrolase_3"/>
    <property type="match status" value="1"/>
</dbReference>
<dbReference type="GO" id="GO:0000287">
    <property type="term" value="F:magnesium ion binding"/>
    <property type="evidence" value="ECO:0007669"/>
    <property type="project" value="TreeGrafter"/>
</dbReference>
<dbReference type="OrthoDB" id="9810101at2"/>
<dbReference type="PANTHER" id="PTHR10000">
    <property type="entry name" value="PHOSPHOSERINE PHOSPHATASE"/>
    <property type="match status" value="1"/>
</dbReference>
<comment type="caution">
    <text evidence="1">The sequence shown here is derived from an EMBL/GenBank/DDBJ whole genome shotgun (WGS) entry which is preliminary data.</text>
</comment>
<dbReference type="SFLD" id="SFLDG01140">
    <property type="entry name" value="C2.B:_Phosphomannomutase_and_P"/>
    <property type="match status" value="1"/>
</dbReference>
<evidence type="ECO:0000313" key="2">
    <source>
        <dbReference type="Proteomes" id="UP000306912"/>
    </source>
</evidence>
<dbReference type="InterPro" id="IPR000150">
    <property type="entry name" value="Cof"/>
</dbReference>
<organism evidence="1 2">
    <name type="scientific">Culicoidibacter larvae</name>
    <dbReference type="NCBI Taxonomy" id="2579976"/>
    <lineage>
        <taxon>Bacteria</taxon>
        <taxon>Bacillati</taxon>
        <taxon>Bacillota</taxon>
        <taxon>Culicoidibacteria</taxon>
        <taxon>Culicoidibacterales</taxon>
        <taxon>Culicoidibacteraceae</taxon>
        <taxon>Culicoidibacter</taxon>
    </lineage>
</organism>
<accession>A0A5R8QGW1</accession>